<gene>
    <name evidence="1" type="ORF">RhiirA5_440111</name>
</gene>
<dbReference type="AlphaFoldDB" id="A0A2N0NH10"/>
<name>A0A2N0NH10_9GLOM</name>
<dbReference type="Proteomes" id="UP000232722">
    <property type="component" value="Unassembled WGS sequence"/>
</dbReference>
<organism evidence="1 2">
    <name type="scientific">Rhizophagus irregularis</name>
    <dbReference type="NCBI Taxonomy" id="588596"/>
    <lineage>
        <taxon>Eukaryota</taxon>
        <taxon>Fungi</taxon>
        <taxon>Fungi incertae sedis</taxon>
        <taxon>Mucoromycota</taxon>
        <taxon>Glomeromycotina</taxon>
        <taxon>Glomeromycetes</taxon>
        <taxon>Glomerales</taxon>
        <taxon>Glomeraceae</taxon>
        <taxon>Rhizophagus</taxon>
    </lineage>
</organism>
<reference evidence="1 2" key="2">
    <citation type="submission" date="2017-09" db="EMBL/GenBank/DDBJ databases">
        <title>Extensive intraspecific genome diversity in a model arbuscular mycorrhizal fungus.</title>
        <authorList>
            <person name="Chen E.C."/>
            <person name="Morin E."/>
            <person name="Beaudet D."/>
            <person name="Noel J."/>
            <person name="Ndikumana S."/>
            <person name="Charron P."/>
            <person name="St-Onge C."/>
            <person name="Giorgi J."/>
            <person name="Grigoriev I.V."/>
            <person name="Roux C."/>
            <person name="Martin F.M."/>
            <person name="Corradi N."/>
        </authorList>
    </citation>
    <scope>NUCLEOTIDE SEQUENCE [LARGE SCALE GENOMIC DNA]</scope>
    <source>
        <strain evidence="1 2">A5</strain>
    </source>
</reference>
<evidence type="ECO:0000313" key="2">
    <source>
        <dbReference type="Proteomes" id="UP000232722"/>
    </source>
</evidence>
<comment type="caution">
    <text evidence="1">The sequence shown here is derived from an EMBL/GenBank/DDBJ whole genome shotgun (WGS) entry which is preliminary data.</text>
</comment>
<evidence type="ECO:0000313" key="1">
    <source>
        <dbReference type="EMBL" id="PKB93871.1"/>
    </source>
</evidence>
<sequence length="52" mass="6093">MSLLGQIMIILYDSGDSDNIQKNSREIYLITLHNNVSIRDVNQYKYNTVQYP</sequence>
<proteinExistence type="predicted"/>
<reference evidence="1 2" key="1">
    <citation type="submission" date="2016-04" db="EMBL/GenBank/DDBJ databases">
        <title>Genome analyses suggest a sexual origin of heterokaryosis in a supposedly ancient asexual fungus.</title>
        <authorList>
            <person name="Ropars J."/>
            <person name="Sedzielewska K."/>
            <person name="Noel J."/>
            <person name="Charron P."/>
            <person name="Farinelli L."/>
            <person name="Marton T."/>
            <person name="Kruger M."/>
            <person name="Pelin A."/>
            <person name="Brachmann A."/>
            <person name="Corradi N."/>
        </authorList>
    </citation>
    <scope>NUCLEOTIDE SEQUENCE [LARGE SCALE GENOMIC DNA]</scope>
    <source>
        <strain evidence="1 2">A5</strain>
    </source>
</reference>
<dbReference type="EMBL" id="LLXJ01007082">
    <property type="protein sequence ID" value="PKB93871.1"/>
    <property type="molecule type" value="Genomic_DNA"/>
</dbReference>
<protein>
    <submittedName>
        <fullName evidence="1">Uncharacterized protein</fullName>
    </submittedName>
</protein>
<accession>A0A2N0NH10</accession>